<dbReference type="GO" id="GO:0005634">
    <property type="term" value="C:nucleus"/>
    <property type="evidence" value="ECO:0007669"/>
    <property type="project" value="UniProtKB-SubCell"/>
</dbReference>
<evidence type="ECO:0000256" key="2">
    <source>
        <dbReference type="ARBA" id="ARBA00023015"/>
    </source>
</evidence>
<dbReference type="InterPro" id="IPR036638">
    <property type="entry name" value="HLH_DNA-bd_sf"/>
</dbReference>
<proteinExistence type="predicted"/>
<dbReference type="PANTHER" id="PTHR46807:SF1">
    <property type="entry name" value="TRANSCRIPTION FACTOR PIF3"/>
    <property type="match status" value="1"/>
</dbReference>
<dbReference type="InterPro" id="IPR047265">
    <property type="entry name" value="PIF1-like_bHLH"/>
</dbReference>
<keyword evidence="8" id="KW-1185">Reference proteome</keyword>
<organism evidence="7 8">
    <name type="scientific">Microthlaspi erraticum</name>
    <dbReference type="NCBI Taxonomy" id="1685480"/>
    <lineage>
        <taxon>Eukaryota</taxon>
        <taxon>Viridiplantae</taxon>
        <taxon>Streptophyta</taxon>
        <taxon>Embryophyta</taxon>
        <taxon>Tracheophyta</taxon>
        <taxon>Spermatophyta</taxon>
        <taxon>Magnoliopsida</taxon>
        <taxon>eudicotyledons</taxon>
        <taxon>Gunneridae</taxon>
        <taxon>Pentapetalae</taxon>
        <taxon>rosids</taxon>
        <taxon>malvids</taxon>
        <taxon>Brassicales</taxon>
        <taxon>Brassicaceae</taxon>
        <taxon>Coluteocarpeae</taxon>
        <taxon>Microthlaspi</taxon>
    </lineage>
</organism>
<dbReference type="EMBL" id="CACVBM020001296">
    <property type="protein sequence ID" value="CAA7044315.1"/>
    <property type="molecule type" value="Genomic_DNA"/>
</dbReference>
<accession>A0A6D2JRI7</accession>
<dbReference type="GO" id="GO:0003700">
    <property type="term" value="F:DNA-binding transcription factor activity"/>
    <property type="evidence" value="ECO:0007669"/>
    <property type="project" value="InterPro"/>
</dbReference>
<dbReference type="OrthoDB" id="690068at2759"/>
<evidence type="ECO:0000256" key="4">
    <source>
        <dbReference type="ARBA" id="ARBA00023242"/>
    </source>
</evidence>
<dbReference type="CDD" id="cd11445">
    <property type="entry name" value="bHLH_AtPIF_like"/>
    <property type="match status" value="1"/>
</dbReference>
<dbReference type="GO" id="GO:0010017">
    <property type="term" value="P:red or far-red light signaling pathway"/>
    <property type="evidence" value="ECO:0007669"/>
    <property type="project" value="UniProtKB-ARBA"/>
</dbReference>
<feature type="compositionally biased region" description="Basic and acidic residues" evidence="5">
    <location>
        <begin position="114"/>
        <end position="126"/>
    </location>
</feature>
<comment type="subcellular location">
    <subcellularLocation>
        <location evidence="1">Nucleus</location>
    </subcellularLocation>
</comment>
<dbReference type="Pfam" id="PF00010">
    <property type="entry name" value="HLH"/>
    <property type="match status" value="1"/>
</dbReference>
<dbReference type="PANTHER" id="PTHR46807">
    <property type="entry name" value="TRANSCRIPTION FACTOR PIF3"/>
    <property type="match status" value="1"/>
</dbReference>
<evidence type="ECO:0000256" key="5">
    <source>
        <dbReference type="SAM" id="MobiDB-lite"/>
    </source>
</evidence>
<evidence type="ECO:0000256" key="3">
    <source>
        <dbReference type="ARBA" id="ARBA00023163"/>
    </source>
</evidence>
<dbReference type="GO" id="GO:0046983">
    <property type="term" value="F:protein dimerization activity"/>
    <property type="evidence" value="ECO:0007669"/>
    <property type="project" value="InterPro"/>
</dbReference>
<feature type="domain" description="BHLH" evidence="6">
    <location>
        <begin position="233"/>
        <end position="282"/>
    </location>
</feature>
<feature type="region of interest" description="Disordered" evidence="5">
    <location>
        <begin position="88"/>
        <end position="149"/>
    </location>
</feature>
<evidence type="ECO:0000313" key="7">
    <source>
        <dbReference type="EMBL" id="CAA7044315.1"/>
    </source>
</evidence>
<keyword evidence="2" id="KW-0805">Transcription regulation</keyword>
<keyword evidence="4" id="KW-0539">Nucleus</keyword>
<dbReference type="InterPro" id="IPR011598">
    <property type="entry name" value="bHLH_dom"/>
</dbReference>
<evidence type="ECO:0000259" key="6">
    <source>
        <dbReference type="PROSITE" id="PS50888"/>
    </source>
</evidence>
<keyword evidence="3" id="KW-0804">Transcription</keyword>
<feature type="region of interest" description="Disordered" evidence="5">
    <location>
        <begin position="381"/>
        <end position="404"/>
    </location>
</feature>
<dbReference type="SMART" id="SM00353">
    <property type="entry name" value="HLH"/>
    <property type="match status" value="1"/>
</dbReference>
<evidence type="ECO:0000256" key="1">
    <source>
        <dbReference type="ARBA" id="ARBA00004123"/>
    </source>
</evidence>
<name>A0A6D2JRI7_9BRAS</name>
<comment type="caution">
    <text evidence="7">The sequence shown here is derived from an EMBL/GenBank/DDBJ whole genome shotgun (WGS) entry which is preliminary data.</text>
</comment>
<dbReference type="PROSITE" id="PS50888">
    <property type="entry name" value="BHLH"/>
    <property type="match status" value="1"/>
</dbReference>
<dbReference type="AlphaFoldDB" id="A0A6D2JRI7"/>
<reference evidence="7" key="1">
    <citation type="submission" date="2020-01" db="EMBL/GenBank/DDBJ databases">
        <authorList>
            <person name="Mishra B."/>
        </authorList>
    </citation>
    <scope>NUCLEOTIDE SEQUENCE [LARGE SCALE GENOMIC DNA]</scope>
</reference>
<dbReference type="Proteomes" id="UP000467841">
    <property type="component" value="Unassembled WGS sequence"/>
</dbReference>
<feature type="compositionally biased region" description="Basic residues" evidence="5">
    <location>
        <begin position="223"/>
        <end position="233"/>
    </location>
</feature>
<evidence type="ECO:0000313" key="8">
    <source>
        <dbReference type="Proteomes" id="UP000467841"/>
    </source>
</evidence>
<dbReference type="Gene3D" id="4.10.280.10">
    <property type="entry name" value="Helix-loop-helix DNA-binding domain"/>
    <property type="match status" value="1"/>
</dbReference>
<dbReference type="InterPro" id="IPR044273">
    <property type="entry name" value="PIF3-like"/>
</dbReference>
<feature type="region of interest" description="Disordered" evidence="5">
    <location>
        <begin position="170"/>
        <end position="241"/>
    </location>
</feature>
<feature type="compositionally biased region" description="Polar residues" evidence="5">
    <location>
        <begin position="381"/>
        <end position="398"/>
    </location>
</feature>
<sequence length="404" mass="45539">MGKIPCASPAQPNMMTPSSSFKPILNDQDYMELVCENGQILAKSPKPNNICSFQIQRTQSLLDLYETEYDEGFKKIIKNLCDTQVVPVSQSQRHQDEENYEQTNNINTKKRKTKPLEIEFERDVSKSNKVVESSTDKDGSFKASKNVGVITAPPDEQSAAVGRSTELYFASSSKLSRGTSRDQRSCSLKRKYGDVEEEESTTYLSNNSDDESEDSKTTQVSPRTRKTVTRRKRSTEVHKLSERKRRNEINKKMRALQDLLPNYYKDDKVSLLDEAIKYMRTLQLQVQMMSMGNGLVRPPTILPMGHHYSHMGLGMHMGAAATPTTSLPQFLPMNVQGINNESSQMLSFLNQPHHHIFSPLGGCSQRYVPSCVPQTTSFTQFPNSASTSNLEDGTQFRGSNGYYP</sequence>
<dbReference type="SUPFAM" id="SSF47459">
    <property type="entry name" value="HLH, helix-loop-helix DNA-binding domain"/>
    <property type="match status" value="1"/>
</dbReference>
<gene>
    <name evidence="7" type="ORF">MERR_LOCUS31550</name>
</gene>
<protein>
    <recommendedName>
        <fullName evidence="6">BHLH domain-containing protein</fullName>
    </recommendedName>
</protein>